<evidence type="ECO:0000313" key="2">
    <source>
        <dbReference type="Proteomes" id="UP001177003"/>
    </source>
</evidence>
<dbReference type="Proteomes" id="UP001177003">
    <property type="component" value="Chromosome 0"/>
</dbReference>
<protein>
    <submittedName>
        <fullName evidence="1">Uncharacterized protein</fullName>
    </submittedName>
</protein>
<dbReference type="EMBL" id="OX465086">
    <property type="protein sequence ID" value="CAI9260712.1"/>
    <property type="molecule type" value="Genomic_DNA"/>
</dbReference>
<name>A0AA35VH13_LACSI</name>
<accession>A0AA35VH13</accession>
<sequence length="193" mass="22423">MCQAIDDLEAINDQVMDTVNVHNVGIDTSKVKVTNRFNWDSHTFKMFLEECMNELKNRNKPDTIPIGDKAKVPCKFGDSSTPDDIQFVDITDGKEATYEVLLFDDVDPFLKYDSSASDFNMCFTFMWDVWERSAHDTKIFNEARRRREFKFPLPADDTRYPNTKGYIAPYKGSNIHYHIPDFQRGQTNVAREP</sequence>
<organism evidence="1 2">
    <name type="scientific">Lactuca saligna</name>
    <name type="common">Willowleaf lettuce</name>
    <dbReference type="NCBI Taxonomy" id="75948"/>
    <lineage>
        <taxon>Eukaryota</taxon>
        <taxon>Viridiplantae</taxon>
        <taxon>Streptophyta</taxon>
        <taxon>Embryophyta</taxon>
        <taxon>Tracheophyta</taxon>
        <taxon>Spermatophyta</taxon>
        <taxon>Magnoliopsida</taxon>
        <taxon>eudicotyledons</taxon>
        <taxon>Gunneridae</taxon>
        <taxon>Pentapetalae</taxon>
        <taxon>asterids</taxon>
        <taxon>campanulids</taxon>
        <taxon>Asterales</taxon>
        <taxon>Asteraceae</taxon>
        <taxon>Cichorioideae</taxon>
        <taxon>Cichorieae</taxon>
        <taxon>Lactucinae</taxon>
        <taxon>Lactuca</taxon>
    </lineage>
</organism>
<keyword evidence="2" id="KW-1185">Reference proteome</keyword>
<reference evidence="1" key="1">
    <citation type="submission" date="2023-04" db="EMBL/GenBank/DDBJ databases">
        <authorList>
            <person name="Vijverberg K."/>
            <person name="Xiong W."/>
            <person name="Schranz E."/>
        </authorList>
    </citation>
    <scope>NUCLEOTIDE SEQUENCE</scope>
</reference>
<gene>
    <name evidence="1" type="ORF">LSALG_LOCUS1538</name>
</gene>
<evidence type="ECO:0000313" key="1">
    <source>
        <dbReference type="EMBL" id="CAI9260712.1"/>
    </source>
</evidence>
<dbReference type="AlphaFoldDB" id="A0AA35VH13"/>
<proteinExistence type="predicted"/>